<keyword evidence="3" id="KW-0547">Nucleotide-binding</keyword>
<dbReference type="AlphaFoldDB" id="A0A356LCT1"/>
<feature type="domain" description="ABC transporter" evidence="5">
    <location>
        <begin position="4"/>
        <end position="234"/>
    </location>
</feature>
<dbReference type="GO" id="GO:0005524">
    <property type="term" value="F:ATP binding"/>
    <property type="evidence" value="ECO:0007669"/>
    <property type="project" value="UniProtKB-KW"/>
</dbReference>
<keyword evidence="2" id="KW-1003">Cell membrane</keyword>
<evidence type="ECO:0000256" key="1">
    <source>
        <dbReference type="ARBA" id="ARBA00022448"/>
    </source>
</evidence>
<protein>
    <submittedName>
        <fullName evidence="6">Fe3+/spermidine/putrescine ABC transporter ATP-binding protein</fullName>
    </submittedName>
</protein>
<dbReference type="PANTHER" id="PTHR42781:SF4">
    <property type="entry name" value="SPERMIDINE_PUTRESCINE IMPORT ATP-BINDING PROTEIN POTA"/>
    <property type="match status" value="1"/>
</dbReference>
<dbReference type="SUPFAM" id="SSF50331">
    <property type="entry name" value="MOP-like"/>
    <property type="match status" value="1"/>
</dbReference>
<dbReference type="GO" id="GO:0043190">
    <property type="term" value="C:ATP-binding cassette (ABC) transporter complex"/>
    <property type="evidence" value="ECO:0007669"/>
    <property type="project" value="InterPro"/>
</dbReference>
<dbReference type="Pfam" id="PF08402">
    <property type="entry name" value="TOBE_2"/>
    <property type="match status" value="1"/>
</dbReference>
<reference evidence="6 7" key="1">
    <citation type="journal article" date="2018" name="Nat. Biotechnol.">
        <title>A standardized bacterial taxonomy based on genome phylogeny substantially revises the tree of life.</title>
        <authorList>
            <person name="Parks D.H."/>
            <person name="Chuvochina M."/>
            <person name="Waite D.W."/>
            <person name="Rinke C."/>
            <person name="Skarshewski A."/>
            <person name="Chaumeil P.A."/>
            <person name="Hugenholtz P."/>
        </authorList>
    </citation>
    <scope>NUCLEOTIDE SEQUENCE [LARGE SCALE GENOMIC DNA]</scope>
    <source>
        <strain evidence="6">UBA10707</strain>
    </source>
</reference>
<evidence type="ECO:0000313" key="7">
    <source>
        <dbReference type="Proteomes" id="UP000264036"/>
    </source>
</evidence>
<proteinExistence type="predicted"/>
<dbReference type="PANTHER" id="PTHR42781">
    <property type="entry name" value="SPERMIDINE/PUTRESCINE IMPORT ATP-BINDING PROTEIN POTA"/>
    <property type="match status" value="1"/>
</dbReference>
<dbReference type="GO" id="GO:0016887">
    <property type="term" value="F:ATP hydrolysis activity"/>
    <property type="evidence" value="ECO:0007669"/>
    <property type="project" value="InterPro"/>
</dbReference>
<dbReference type="InterPro" id="IPR027417">
    <property type="entry name" value="P-loop_NTPase"/>
</dbReference>
<keyword evidence="4 6" id="KW-0067">ATP-binding</keyword>
<accession>A0A356LCT1</accession>
<dbReference type="InterPro" id="IPR003439">
    <property type="entry name" value="ABC_transporter-like_ATP-bd"/>
</dbReference>
<dbReference type="InterPro" id="IPR013611">
    <property type="entry name" value="Transp-assoc_OB_typ2"/>
</dbReference>
<dbReference type="GO" id="GO:0015847">
    <property type="term" value="P:putrescine transport"/>
    <property type="evidence" value="ECO:0007669"/>
    <property type="project" value="UniProtKB-ARBA"/>
</dbReference>
<dbReference type="InterPro" id="IPR008995">
    <property type="entry name" value="Mo/tungstate-bd_C_term_dom"/>
</dbReference>
<evidence type="ECO:0000256" key="3">
    <source>
        <dbReference type="ARBA" id="ARBA00022741"/>
    </source>
</evidence>
<name>A0A356LCT1_9BURK</name>
<dbReference type="SMART" id="SM00382">
    <property type="entry name" value="AAA"/>
    <property type="match status" value="1"/>
</dbReference>
<dbReference type="Gene3D" id="3.40.50.300">
    <property type="entry name" value="P-loop containing nucleotide triphosphate hydrolases"/>
    <property type="match status" value="1"/>
</dbReference>
<dbReference type="Proteomes" id="UP000264036">
    <property type="component" value="Unassembled WGS sequence"/>
</dbReference>
<gene>
    <name evidence="6" type="ORF">DD666_05275</name>
</gene>
<dbReference type="InterPro" id="IPR017871">
    <property type="entry name" value="ABC_transporter-like_CS"/>
</dbReference>
<keyword evidence="1" id="KW-0813">Transport</keyword>
<dbReference type="GO" id="GO:0022857">
    <property type="term" value="F:transmembrane transporter activity"/>
    <property type="evidence" value="ECO:0007669"/>
    <property type="project" value="InterPro"/>
</dbReference>
<evidence type="ECO:0000313" key="6">
    <source>
        <dbReference type="EMBL" id="HBP28810.1"/>
    </source>
</evidence>
<evidence type="ECO:0000256" key="2">
    <source>
        <dbReference type="ARBA" id="ARBA00022475"/>
    </source>
</evidence>
<evidence type="ECO:0000259" key="5">
    <source>
        <dbReference type="PROSITE" id="PS50893"/>
    </source>
</evidence>
<evidence type="ECO:0000256" key="4">
    <source>
        <dbReference type="ARBA" id="ARBA00022840"/>
    </source>
</evidence>
<dbReference type="PROSITE" id="PS50893">
    <property type="entry name" value="ABC_TRANSPORTER_2"/>
    <property type="match status" value="1"/>
</dbReference>
<dbReference type="FunFam" id="3.40.50.300:FF:000133">
    <property type="entry name" value="Spermidine/putrescine import ATP-binding protein PotA"/>
    <property type="match status" value="1"/>
</dbReference>
<dbReference type="EMBL" id="DOEK01000008">
    <property type="protein sequence ID" value="HBP28810.1"/>
    <property type="molecule type" value="Genomic_DNA"/>
</dbReference>
<sequence length="352" mass="38984">MSFLSVRNLGKDYGSARVVKSMNLDIERGEFVSLLGPSGCGKTTTLQMIAGFIDPTCGQVILDGMDLTDMPPEKRDIGVVFQSYALFPHMTVQDNISFGLEMRKMAKAERRERVDQVLDMVSLTGMGERYPAQLSGGQRQRVAIARSLAIRPRLLLLDEPMSNLDAKLRENMHIELRRIQRKLGITTILVTHDQTEAMTMSDRIALMNDGCIQQLAPPLEVYHNPRTLFVSGFLGRANVFEGTIAHSDTQGYQVSSDGLTFAVCLPEHHPFRAGKANIMIRPENVGFAGLGTAGKLPGMLSEAVFLGTHWLCEVKTALGMWFVSIKTLTAQPGETVTLDWQDCDLRIIAEQQ</sequence>
<keyword evidence="2" id="KW-0472">Membrane</keyword>
<dbReference type="Pfam" id="PF00005">
    <property type="entry name" value="ABC_tran"/>
    <property type="match status" value="1"/>
</dbReference>
<dbReference type="SUPFAM" id="SSF52540">
    <property type="entry name" value="P-loop containing nucleoside triphosphate hydrolases"/>
    <property type="match status" value="1"/>
</dbReference>
<dbReference type="InterPro" id="IPR050093">
    <property type="entry name" value="ABC_SmlMolc_Importer"/>
</dbReference>
<dbReference type="Gene3D" id="2.40.50.100">
    <property type="match status" value="1"/>
</dbReference>
<comment type="caution">
    <text evidence="6">The sequence shown here is derived from an EMBL/GenBank/DDBJ whole genome shotgun (WGS) entry which is preliminary data.</text>
</comment>
<dbReference type="PROSITE" id="PS00211">
    <property type="entry name" value="ABC_TRANSPORTER_1"/>
    <property type="match status" value="1"/>
</dbReference>
<organism evidence="6 7">
    <name type="scientific">Advenella kashmirensis</name>
    <dbReference type="NCBI Taxonomy" id="310575"/>
    <lineage>
        <taxon>Bacteria</taxon>
        <taxon>Pseudomonadati</taxon>
        <taxon>Pseudomonadota</taxon>
        <taxon>Betaproteobacteria</taxon>
        <taxon>Burkholderiales</taxon>
        <taxon>Alcaligenaceae</taxon>
    </lineage>
</organism>
<dbReference type="InterPro" id="IPR003593">
    <property type="entry name" value="AAA+_ATPase"/>
</dbReference>